<dbReference type="STRING" id="649747.HMPREF0083_02356"/>
<name>U1X3F4_ANEAE</name>
<proteinExistence type="predicted"/>
<protein>
    <submittedName>
        <fullName evidence="1">Uncharacterized protein</fullName>
    </submittedName>
</protein>
<sequence length="62" mass="7478">MMRIFLFLILFFDVHVGSGKQSDLSYSTDKIETIREKELYIRDLGYFRLKNFGTMQSKEAYW</sequence>
<gene>
    <name evidence="1" type="ORF">HMPREF0083_02356</name>
</gene>
<dbReference type="Proteomes" id="UP000016511">
    <property type="component" value="Unassembled WGS sequence"/>
</dbReference>
<dbReference type="PATRIC" id="fig|649747.3.peg.2142"/>
<comment type="caution">
    <text evidence="1">The sequence shown here is derived from an EMBL/GenBank/DDBJ whole genome shotgun (WGS) entry which is preliminary data.</text>
</comment>
<evidence type="ECO:0000313" key="1">
    <source>
        <dbReference type="EMBL" id="ERI09515.1"/>
    </source>
</evidence>
<accession>U1X3F4</accession>
<evidence type="ECO:0000313" key="2">
    <source>
        <dbReference type="Proteomes" id="UP000016511"/>
    </source>
</evidence>
<keyword evidence="2" id="KW-1185">Reference proteome</keyword>
<dbReference type="AlphaFoldDB" id="U1X3F4"/>
<dbReference type="EMBL" id="AWSJ01000147">
    <property type="protein sequence ID" value="ERI09515.1"/>
    <property type="molecule type" value="Genomic_DNA"/>
</dbReference>
<dbReference type="HOGENOM" id="CLU_2894076_0_0_9"/>
<organism evidence="1 2">
    <name type="scientific">Aneurinibacillus aneurinilyticus ATCC 12856</name>
    <dbReference type="NCBI Taxonomy" id="649747"/>
    <lineage>
        <taxon>Bacteria</taxon>
        <taxon>Bacillati</taxon>
        <taxon>Bacillota</taxon>
        <taxon>Bacilli</taxon>
        <taxon>Bacillales</taxon>
        <taxon>Paenibacillaceae</taxon>
        <taxon>Aneurinibacillus group</taxon>
        <taxon>Aneurinibacillus</taxon>
    </lineage>
</organism>
<reference evidence="1 2" key="1">
    <citation type="submission" date="2013-08" db="EMBL/GenBank/DDBJ databases">
        <authorList>
            <person name="Weinstock G."/>
            <person name="Sodergren E."/>
            <person name="Wylie T."/>
            <person name="Fulton L."/>
            <person name="Fulton R."/>
            <person name="Fronick C."/>
            <person name="O'Laughlin M."/>
            <person name="Godfrey J."/>
            <person name="Miner T."/>
            <person name="Herter B."/>
            <person name="Appelbaum E."/>
            <person name="Cordes M."/>
            <person name="Lek S."/>
            <person name="Wollam A."/>
            <person name="Pepin K.H."/>
            <person name="Palsikar V.B."/>
            <person name="Mitreva M."/>
            <person name="Wilson R.K."/>
        </authorList>
    </citation>
    <scope>NUCLEOTIDE SEQUENCE [LARGE SCALE GENOMIC DNA]</scope>
    <source>
        <strain evidence="1 2">ATCC 12856</strain>
    </source>
</reference>